<organism evidence="1 2">
    <name type="scientific">Amborella trichopoda</name>
    <dbReference type="NCBI Taxonomy" id="13333"/>
    <lineage>
        <taxon>Eukaryota</taxon>
        <taxon>Viridiplantae</taxon>
        <taxon>Streptophyta</taxon>
        <taxon>Embryophyta</taxon>
        <taxon>Tracheophyta</taxon>
        <taxon>Spermatophyta</taxon>
        <taxon>Magnoliopsida</taxon>
        <taxon>Amborellales</taxon>
        <taxon>Amborellaceae</taxon>
        <taxon>Amborella</taxon>
    </lineage>
</organism>
<dbReference type="PANTHER" id="PTHR36403:SF1">
    <property type="entry name" value="PROTEIN COFACTOR ASSEMBLY OF COMPLEX C SUBUNIT B CCB2, CHLOROPLASTIC"/>
    <property type="match status" value="1"/>
</dbReference>
<dbReference type="OMA" id="MSIQICS"/>
<gene>
    <name evidence="1" type="ORF">AMTR_s00069p00125200</name>
</gene>
<sequence length="238" mass="26552">MRHLCFRAGIPGFDESNLPRLLGSAFGFLLLLNHFLGVNSVTPAQLRSEVVGICLAAFSITLPYIGKFLKGANPVERQSLPEGNQQIFILPESVSDTVKEDLAWVSYVLLRNTNTISVLIYVNDALCVRGYWNTPPDASKAQQTKWFKENIEQIGFASLNEALYFPQMRESDLQNMLPKGAVSVLVEPVLGVPENSKPSQGFLLLASSMGYAYLERDRAWIRALANKFRTRERKPGNS</sequence>
<evidence type="ECO:0000313" key="2">
    <source>
        <dbReference type="Proteomes" id="UP000017836"/>
    </source>
</evidence>
<reference evidence="2" key="1">
    <citation type="journal article" date="2013" name="Science">
        <title>The Amborella genome and the evolution of flowering plants.</title>
        <authorList>
            <consortium name="Amborella Genome Project"/>
        </authorList>
    </citation>
    <scope>NUCLEOTIDE SEQUENCE [LARGE SCALE GENOMIC DNA]</scope>
</reference>
<dbReference type="Pfam" id="PF11152">
    <property type="entry name" value="CCB2_CCB4"/>
    <property type="match status" value="1"/>
</dbReference>
<evidence type="ECO:0008006" key="3">
    <source>
        <dbReference type="Google" id="ProtNLM"/>
    </source>
</evidence>
<dbReference type="Proteomes" id="UP000017836">
    <property type="component" value="Unassembled WGS sequence"/>
</dbReference>
<protein>
    <recommendedName>
        <fullName evidence="3">Protein COFACTOR ASSEMBLY OF COMPLEX C SUBUNIT B CCB2, chloroplastic</fullName>
    </recommendedName>
</protein>
<dbReference type="PANTHER" id="PTHR36403">
    <property type="entry name" value="PROTEIN COFACTOR ASSEMBLY OF COMPLEX C SUBUNIT B CCB2, CHLOROPLASTIC"/>
    <property type="match status" value="1"/>
</dbReference>
<dbReference type="Gramene" id="ERN19361">
    <property type="protein sequence ID" value="ERN19361"/>
    <property type="gene ID" value="AMTR_s00069p00125200"/>
</dbReference>
<evidence type="ECO:0000313" key="1">
    <source>
        <dbReference type="EMBL" id="ERN19361.1"/>
    </source>
</evidence>
<name>U5D151_AMBTC</name>
<dbReference type="EMBL" id="KI392069">
    <property type="protein sequence ID" value="ERN19361.1"/>
    <property type="molecule type" value="Genomic_DNA"/>
</dbReference>
<dbReference type="AlphaFoldDB" id="U5D151"/>
<keyword evidence="2" id="KW-1185">Reference proteome</keyword>
<dbReference type="GO" id="GO:0009507">
    <property type="term" value="C:chloroplast"/>
    <property type="evidence" value="ECO:0000318"/>
    <property type="project" value="GO_Central"/>
</dbReference>
<dbReference type="HOGENOM" id="CLU_079216_0_0_1"/>
<dbReference type="InterPro" id="IPR021325">
    <property type="entry name" value="CCB2/CCB4"/>
</dbReference>
<proteinExistence type="predicted"/>
<dbReference type="STRING" id="13333.U5D151"/>
<dbReference type="eggNOG" id="ENOG502QQM6">
    <property type="taxonomic scope" value="Eukaryota"/>
</dbReference>
<accession>U5D151</accession>
<dbReference type="InterPro" id="IPR044970">
    <property type="entry name" value="CCB2"/>
</dbReference>
<dbReference type="GO" id="GO:0010190">
    <property type="term" value="P:cytochrome b6f complex assembly"/>
    <property type="evidence" value="ECO:0000318"/>
    <property type="project" value="GO_Central"/>
</dbReference>